<dbReference type="Proteomes" id="UP000582837">
    <property type="component" value="Unassembled WGS sequence"/>
</dbReference>
<name>A0A841GYU0_9BACT</name>
<dbReference type="EMBL" id="JACHIA010000006">
    <property type="protein sequence ID" value="MBB6070888.1"/>
    <property type="molecule type" value="Genomic_DNA"/>
</dbReference>
<accession>A0A841GYU0</accession>
<sequence>MNESRAEHALSVAERIEQEFMARLTTFMRTSVPLEEMARVQAEHDLRSGIIRPARRAGMIAAHRERRAA</sequence>
<comment type="caution">
    <text evidence="1">The sequence shown here is derived from an EMBL/GenBank/DDBJ whole genome shotgun (WGS) entry which is preliminary data.</text>
</comment>
<gene>
    <name evidence="1" type="ORF">HNQ61_002510</name>
</gene>
<organism evidence="1 2">
    <name type="scientific">Longimicrobium terrae</name>
    <dbReference type="NCBI Taxonomy" id="1639882"/>
    <lineage>
        <taxon>Bacteria</taxon>
        <taxon>Pseudomonadati</taxon>
        <taxon>Gemmatimonadota</taxon>
        <taxon>Longimicrobiia</taxon>
        <taxon>Longimicrobiales</taxon>
        <taxon>Longimicrobiaceae</taxon>
        <taxon>Longimicrobium</taxon>
    </lineage>
</organism>
<dbReference type="RefSeq" id="WP_170033274.1">
    <property type="nucleotide sequence ID" value="NZ_JABDTL010000001.1"/>
</dbReference>
<evidence type="ECO:0000313" key="2">
    <source>
        <dbReference type="Proteomes" id="UP000582837"/>
    </source>
</evidence>
<proteinExistence type="predicted"/>
<reference evidence="1 2" key="1">
    <citation type="submission" date="2020-08" db="EMBL/GenBank/DDBJ databases">
        <title>Genomic Encyclopedia of Type Strains, Phase IV (KMG-IV): sequencing the most valuable type-strain genomes for metagenomic binning, comparative biology and taxonomic classification.</title>
        <authorList>
            <person name="Goeker M."/>
        </authorList>
    </citation>
    <scope>NUCLEOTIDE SEQUENCE [LARGE SCALE GENOMIC DNA]</scope>
    <source>
        <strain evidence="1 2">DSM 29007</strain>
    </source>
</reference>
<keyword evidence="2" id="KW-1185">Reference proteome</keyword>
<protein>
    <submittedName>
        <fullName evidence="1">Uncharacterized protein</fullName>
    </submittedName>
</protein>
<dbReference type="AlphaFoldDB" id="A0A841GYU0"/>
<evidence type="ECO:0000313" key="1">
    <source>
        <dbReference type="EMBL" id="MBB6070888.1"/>
    </source>
</evidence>